<dbReference type="EMBL" id="JAGRQC010000002">
    <property type="protein sequence ID" value="MBR0552225.1"/>
    <property type="molecule type" value="Genomic_DNA"/>
</dbReference>
<organism evidence="3 4">
    <name type="scientific">Stakelama marina</name>
    <dbReference type="NCBI Taxonomy" id="2826939"/>
    <lineage>
        <taxon>Bacteria</taxon>
        <taxon>Pseudomonadati</taxon>
        <taxon>Pseudomonadota</taxon>
        <taxon>Alphaproteobacteria</taxon>
        <taxon>Sphingomonadales</taxon>
        <taxon>Sphingomonadaceae</taxon>
        <taxon>Stakelama</taxon>
    </lineage>
</organism>
<name>A0A8T4IGN6_9SPHN</name>
<dbReference type="RefSeq" id="WP_284053519.1">
    <property type="nucleotide sequence ID" value="NZ_JAGRQC010000002.1"/>
</dbReference>
<dbReference type="PANTHER" id="PTHR35024">
    <property type="entry name" value="HYPOTHETICAL CYTOSOLIC PROTEIN"/>
    <property type="match status" value="1"/>
</dbReference>
<feature type="region of interest" description="Disordered" evidence="2">
    <location>
        <begin position="1"/>
        <end position="25"/>
    </location>
</feature>
<sequence>MFGNKKNGHDQARPMAPTSGNGKRGMFSMLSPDIVVTGNIEASADLHIDGRIEGDVACAALVQGSESHIVGSIRADAARIAGTVEGGVQARELIVEAGAVITGDVEYQSISIETGAQVDGRLKHVTPRDSDVASGAAQDGLRLIETAEAG</sequence>
<dbReference type="Proteomes" id="UP000676996">
    <property type="component" value="Unassembled WGS sequence"/>
</dbReference>
<dbReference type="Pfam" id="PF04519">
    <property type="entry name" value="Bactofilin"/>
    <property type="match status" value="1"/>
</dbReference>
<keyword evidence="4" id="KW-1185">Reference proteome</keyword>
<dbReference type="InterPro" id="IPR007607">
    <property type="entry name" value="BacA/B"/>
</dbReference>
<protein>
    <submittedName>
        <fullName evidence="3">Polymer-forming cytoskeletal protein</fullName>
    </submittedName>
</protein>
<comment type="similarity">
    <text evidence="1">Belongs to the bactofilin family.</text>
</comment>
<comment type="caution">
    <text evidence="3">The sequence shown here is derived from an EMBL/GenBank/DDBJ whole genome shotgun (WGS) entry which is preliminary data.</text>
</comment>
<evidence type="ECO:0000313" key="3">
    <source>
        <dbReference type="EMBL" id="MBR0552225.1"/>
    </source>
</evidence>
<dbReference type="PANTHER" id="PTHR35024:SF4">
    <property type="entry name" value="POLYMER-FORMING CYTOSKELETAL PROTEIN"/>
    <property type="match status" value="1"/>
</dbReference>
<evidence type="ECO:0000256" key="2">
    <source>
        <dbReference type="SAM" id="MobiDB-lite"/>
    </source>
</evidence>
<evidence type="ECO:0000256" key="1">
    <source>
        <dbReference type="ARBA" id="ARBA00044755"/>
    </source>
</evidence>
<dbReference type="AlphaFoldDB" id="A0A8T4IGN6"/>
<gene>
    <name evidence="3" type="ORF">J7S20_06895</name>
</gene>
<proteinExistence type="inferred from homology"/>
<accession>A0A8T4IGN6</accession>
<evidence type="ECO:0000313" key="4">
    <source>
        <dbReference type="Proteomes" id="UP000676996"/>
    </source>
</evidence>
<reference evidence="3" key="1">
    <citation type="submission" date="2021-04" db="EMBL/GenBank/DDBJ databases">
        <title>Ouciella asimina sp. nov., isolated from the surface seawater in the hydrothermal field of Okinawa Trough.</title>
        <authorList>
            <person name="Shuang W."/>
        </authorList>
    </citation>
    <scope>NUCLEOTIDE SEQUENCE</scope>
    <source>
        <strain evidence="3">LXI357</strain>
    </source>
</reference>